<keyword evidence="1" id="KW-0479">Metal-binding</keyword>
<accession>A0A3M6TA88</accession>
<feature type="repeat" description="NHL" evidence="6">
    <location>
        <begin position="27"/>
        <end position="71"/>
    </location>
</feature>
<dbReference type="InterPro" id="IPR027370">
    <property type="entry name" value="Znf-RING_euk"/>
</dbReference>
<dbReference type="PANTHER" id="PTHR24104:SF25">
    <property type="entry name" value="PROTEIN LIN-41"/>
    <property type="match status" value="1"/>
</dbReference>
<evidence type="ECO:0000313" key="9">
    <source>
        <dbReference type="Proteomes" id="UP000275408"/>
    </source>
</evidence>
<evidence type="ECO:0000256" key="2">
    <source>
        <dbReference type="ARBA" id="ARBA00022737"/>
    </source>
</evidence>
<keyword evidence="9" id="KW-1185">Reference proteome</keyword>
<sequence>MTKFRWRRNDQCNHRIQQLNVQTGNFVKSVGKLGIGDGEFENLASVCFTSDERFIVVADYNNSRIEVFSIDGEPVFKFGDSDPERLNHPLSCVCYEEKFFATDCNNNCVKVFDGRGRFLYKFGGKGNGAGQKNNRIQQLTLEGTFIRKTSTNIQFGWPWSVTTMLDDQILSLLKNLKEHVTCSICLDTYTKPKTIACLHTFCCECLERHALRRQKQGFYPCPECQAQIGIPEGKRFDNLPSSFLHNSLLNLLAVRRSGENL</sequence>
<dbReference type="PROSITE" id="PS51125">
    <property type="entry name" value="NHL"/>
    <property type="match status" value="1"/>
</dbReference>
<evidence type="ECO:0000256" key="4">
    <source>
        <dbReference type="ARBA" id="ARBA00022833"/>
    </source>
</evidence>
<organism evidence="8 9">
    <name type="scientific">Pocillopora damicornis</name>
    <name type="common">Cauliflower coral</name>
    <name type="synonym">Millepora damicornis</name>
    <dbReference type="NCBI Taxonomy" id="46731"/>
    <lineage>
        <taxon>Eukaryota</taxon>
        <taxon>Metazoa</taxon>
        <taxon>Cnidaria</taxon>
        <taxon>Anthozoa</taxon>
        <taxon>Hexacorallia</taxon>
        <taxon>Scleractinia</taxon>
        <taxon>Astrocoeniina</taxon>
        <taxon>Pocilloporidae</taxon>
        <taxon>Pocillopora</taxon>
    </lineage>
</organism>
<dbReference type="CDD" id="cd05819">
    <property type="entry name" value="NHL"/>
    <property type="match status" value="1"/>
</dbReference>
<dbReference type="InterPro" id="IPR013083">
    <property type="entry name" value="Znf_RING/FYVE/PHD"/>
</dbReference>
<dbReference type="GO" id="GO:0008270">
    <property type="term" value="F:zinc ion binding"/>
    <property type="evidence" value="ECO:0007669"/>
    <property type="project" value="UniProtKB-KW"/>
</dbReference>
<dbReference type="Proteomes" id="UP000275408">
    <property type="component" value="Unassembled WGS sequence"/>
</dbReference>
<dbReference type="GO" id="GO:0061630">
    <property type="term" value="F:ubiquitin protein ligase activity"/>
    <property type="evidence" value="ECO:0007669"/>
    <property type="project" value="TreeGrafter"/>
</dbReference>
<dbReference type="STRING" id="46731.A0A3M6TA88"/>
<name>A0A3M6TA88_POCDA</name>
<evidence type="ECO:0000256" key="3">
    <source>
        <dbReference type="ARBA" id="ARBA00022771"/>
    </source>
</evidence>
<dbReference type="GO" id="GO:0043161">
    <property type="term" value="P:proteasome-mediated ubiquitin-dependent protein catabolic process"/>
    <property type="evidence" value="ECO:0007669"/>
    <property type="project" value="TreeGrafter"/>
</dbReference>
<evidence type="ECO:0000313" key="8">
    <source>
        <dbReference type="EMBL" id="RMX38174.1"/>
    </source>
</evidence>
<dbReference type="AlphaFoldDB" id="A0A3M6TA88"/>
<dbReference type="InterPro" id="IPR001841">
    <property type="entry name" value="Znf_RING"/>
</dbReference>
<dbReference type="SUPFAM" id="SSF57850">
    <property type="entry name" value="RING/U-box"/>
    <property type="match status" value="1"/>
</dbReference>
<gene>
    <name evidence="8" type="ORF">pdam_00023308</name>
</gene>
<dbReference type="PROSITE" id="PS00518">
    <property type="entry name" value="ZF_RING_1"/>
    <property type="match status" value="1"/>
</dbReference>
<dbReference type="InterPro" id="IPR011042">
    <property type="entry name" value="6-blade_b-propeller_TolB-like"/>
</dbReference>
<dbReference type="PROSITE" id="PS50089">
    <property type="entry name" value="ZF_RING_2"/>
    <property type="match status" value="1"/>
</dbReference>
<dbReference type="OrthoDB" id="9987040at2759"/>
<dbReference type="InterPro" id="IPR001258">
    <property type="entry name" value="NHL_repeat"/>
</dbReference>
<dbReference type="SUPFAM" id="SSF63829">
    <property type="entry name" value="Calcium-dependent phosphotriesterase"/>
    <property type="match status" value="1"/>
</dbReference>
<evidence type="ECO:0000256" key="5">
    <source>
        <dbReference type="PROSITE-ProRule" id="PRU00175"/>
    </source>
</evidence>
<dbReference type="Pfam" id="PF13445">
    <property type="entry name" value="zf-RING_UBOX"/>
    <property type="match status" value="1"/>
</dbReference>
<dbReference type="InterPro" id="IPR050952">
    <property type="entry name" value="TRIM-NHL_E3_ligases"/>
</dbReference>
<reference evidence="8 9" key="1">
    <citation type="journal article" date="2018" name="Sci. Rep.">
        <title>Comparative analysis of the Pocillopora damicornis genome highlights role of immune system in coral evolution.</title>
        <authorList>
            <person name="Cunning R."/>
            <person name="Bay R.A."/>
            <person name="Gillette P."/>
            <person name="Baker A.C."/>
            <person name="Traylor-Knowles N."/>
        </authorList>
    </citation>
    <scope>NUCLEOTIDE SEQUENCE [LARGE SCALE GENOMIC DNA]</scope>
    <source>
        <strain evidence="8">RSMAS</strain>
        <tissue evidence="8">Whole animal</tissue>
    </source>
</reference>
<feature type="domain" description="RING-type" evidence="7">
    <location>
        <begin position="182"/>
        <end position="225"/>
    </location>
</feature>
<keyword evidence="3 5" id="KW-0863">Zinc-finger</keyword>
<comment type="caution">
    <text evidence="8">The sequence shown here is derived from an EMBL/GenBank/DDBJ whole genome shotgun (WGS) entry which is preliminary data.</text>
</comment>
<dbReference type="EMBL" id="RCHS01004042">
    <property type="protein sequence ID" value="RMX38174.1"/>
    <property type="molecule type" value="Genomic_DNA"/>
</dbReference>
<dbReference type="InterPro" id="IPR017907">
    <property type="entry name" value="Znf_RING_CS"/>
</dbReference>
<dbReference type="Gene3D" id="3.30.40.10">
    <property type="entry name" value="Zinc/RING finger domain, C3HC4 (zinc finger)"/>
    <property type="match status" value="1"/>
</dbReference>
<dbReference type="PANTHER" id="PTHR24104">
    <property type="entry name" value="E3 UBIQUITIN-PROTEIN LIGASE NHLRC1-RELATED"/>
    <property type="match status" value="1"/>
</dbReference>
<dbReference type="GO" id="GO:0000209">
    <property type="term" value="P:protein polyubiquitination"/>
    <property type="evidence" value="ECO:0007669"/>
    <property type="project" value="TreeGrafter"/>
</dbReference>
<dbReference type="Gene3D" id="2.120.10.30">
    <property type="entry name" value="TolB, C-terminal domain"/>
    <property type="match status" value="1"/>
</dbReference>
<dbReference type="SMART" id="SM00184">
    <property type="entry name" value="RING"/>
    <property type="match status" value="1"/>
</dbReference>
<evidence type="ECO:0000256" key="6">
    <source>
        <dbReference type="PROSITE-ProRule" id="PRU00504"/>
    </source>
</evidence>
<keyword evidence="2" id="KW-0677">Repeat</keyword>
<keyword evidence="4" id="KW-0862">Zinc</keyword>
<evidence type="ECO:0000259" key="7">
    <source>
        <dbReference type="PROSITE" id="PS50089"/>
    </source>
</evidence>
<proteinExistence type="predicted"/>
<evidence type="ECO:0000256" key="1">
    <source>
        <dbReference type="ARBA" id="ARBA00022723"/>
    </source>
</evidence>
<protein>
    <recommendedName>
        <fullName evidence="7">RING-type domain-containing protein</fullName>
    </recommendedName>
</protein>